<evidence type="ECO:0000313" key="3">
    <source>
        <dbReference type="Proteomes" id="UP001066276"/>
    </source>
</evidence>
<feature type="compositionally biased region" description="Basic and acidic residues" evidence="1">
    <location>
        <begin position="30"/>
        <end position="40"/>
    </location>
</feature>
<evidence type="ECO:0000256" key="1">
    <source>
        <dbReference type="SAM" id="MobiDB-lite"/>
    </source>
</evidence>
<proteinExistence type="predicted"/>
<name>A0AAV7PXR8_PLEWA</name>
<evidence type="ECO:0000313" key="2">
    <source>
        <dbReference type="EMBL" id="KAJ1130475.1"/>
    </source>
</evidence>
<sequence length="109" mass="11946">MQKFKGEGTPLTGSTRVVRLQPRPRAPSQRRAEQGSDHHSSPSPPSANDGDNRQQPAEYKNPRPTSVPARVLREGHAPHRCRSQHQAAASQSARTVLHKAEIPAAARLH</sequence>
<comment type="caution">
    <text evidence="2">The sequence shown here is derived from an EMBL/GenBank/DDBJ whole genome shotgun (WGS) entry which is preliminary data.</text>
</comment>
<gene>
    <name evidence="2" type="ORF">NDU88_008827</name>
</gene>
<reference evidence="2" key="1">
    <citation type="journal article" date="2022" name="bioRxiv">
        <title>Sequencing and chromosome-scale assembly of the giantPleurodeles waltlgenome.</title>
        <authorList>
            <person name="Brown T."/>
            <person name="Elewa A."/>
            <person name="Iarovenko S."/>
            <person name="Subramanian E."/>
            <person name="Araus A.J."/>
            <person name="Petzold A."/>
            <person name="Susuki M."/>
            <person name="Suzuki K.-i.T."/>
            <person name="Hayashi T."/>
            <person name="Toyoda A."/>
            <person name="Oliveira C."/>
            <person name="Osipova E."/>
            <person name="Leigh N.D."/>
            <person name="Simon A."/>
            <person name="Yun M.H."/>
        </authorList>
    </citation>
    <scope>NUCLEOTIDE SEQUENCE</scope>
    <source>
        <strain evidence="2">20211129_DDA</strain>
        <tissue evidence="2">Liver</tissue>
    </source>
</reference>
<feature type="compositionally biased region" description="Low complexity" evidence="1">
    <location>
        <begin position="84"/>
        <end position="93"/>
    </location>
</feature>
<dbReference type="AlphaFoldDB" id="A0AAV7PXR8"/>
<protein>
    <submittedName>
        <fullName evidence="2">Uncharacterized protein</fullName>
    </submittedName>
</protein>
<dbReference type="EMBL" id="JANPWB010000011">
    <property type="protein sequence ID" value="KAJ1130475.1"/>
    <property type="molecule type" value="Genomic_DNA"/>
</dbReference>
<feature type="compositionally biased region" description="Low complexity" evidence="1">
    <location>
        <begin position="19"/>
        <end position="29"/>
    </location>
</feature>
<keyword evidence="3" id="KW-1185">Reference proteome</keyword>
<organism evidence="2 3">
    <name type="scientific">Pleurodeles waltl</name>
    <name type="common">Iberian ribbed newt</name>
    <dbReference type="NCBI Taxonomy" id="8319"/>
    <lineage>
        <taxon>Eukaryota</taxon>
        <taxon>Metazoa</taxon>
        <taxon>Chordata</taxon>
        <taxon>Craniata</taxon>
        <taxon>Vertebrata</taxon>
        <taxon>Euteleostomi</taxon>
        <taxon>Amphibia</taxon>
        <taxon>Batrachia</taxon>
        <taxon>Caudata</taxon>
        <taxon>Salamandroidea</taxon>
        <taxon>Salamandridae</taxon>
        <taxon>Pleurodelinae</taxon>
        <taxon>Pleurodeles</taxon>
    </lineage>
</organism>
<feature type="region of interest" description="Disordered" evidence="1">
    <location>
        <begin position="1"/>
        <end position="95"/>
    </location>
</feature>
<accession>A0AAV7PXR8</accession>
<dbReference type="Proteomes" id="UP001066276">
    <property type="component" value="Chromosome 7"/>
</dbReference>